<comment type="subcellular location">
    <subcellularLocation>
        <location evidence="1">Nucleus</location>
    </subcellularLocation>
</comment>
<keyword evidence="3" id="KW-0539">Nucleus</keyword>
<feature type="compositionally biased region" description="Basic and acidic residues" evidence="7">
    <location>
        <begin position="69"/>
        <end position="80"/>
    </location>
</feature>
<dbReference type="STRING" id="9568.ENSMLEP00000009554"/>
<dbReference type="GeneTree" id="ENSGT01100000263593"/>
<sequence length="160" mass="18119">MPPPAFLSPDQWERDRRDIRPFSTCHVRLLIWDGQNRPVVLSAFAYPGVAQKTYWFLVPSSLLKDLKEKKEVVEEAENGRDAPANGNAENEENGEQEADNEVDEEEEEGGEEEEEEEEGDGEEEDGDEDEEAESATGKRAAEDDEDDDVDTKKQKTDEDD</sequence>
<feature type="compositionally biased region" description="Acidic residues" evidence="7">
    <location>
        <begin position="89"/>
        <end position="133"/>
    </location>
</feature>
<protein>
    <recommendedName>
        <fullName evidence="6">Prothymosin alpha</fullName>
    </recommendedName>
</protein>
<dbReference type="GO" id="GO:0042393">
    <property type="term" value="F:histone binding"/>
    <property type="evidence" value="ECO:0007669"/>
    <property type="project" value="TreeGrafter"/>
</dbReference>
<organism evidence="8 9">
    <name type="scientific">Mandrillus leucophaeus</name>
    <name type="common">Drill</name>
    <name type="synonym">Papio leucophaeus</name>
    <dbReference type="NCBI Taxonomy" id="9568"/>
    <lineage>
        <taxon>Eukaryota</taxon>
        <taxon>Metazoa</taxon>
        <taxon>Chordata</taxon>
        <taxon>Craniata</taxon>
        <taxon>Vertebrata</taxon>
        <taxon>Euteleostomi</taxon>
        <taxon>Mammalia</taxon>
        <taxon>Eutheria</taxon>
        <taxon>Euarchontoglires</taxon>
        <taxon>Primates</taxon>
        <taxon>Haplorrhini</taxon>
        <taxon>Catarrhini</taxon>
        <taxon>Cercopithecidae</taxon>
        <taxon>Cercopithecinae</taxon>
        <taxon>Mandrillus</taxon>
    </lineage>
</organism>
<evidence type="ECO:0000256" key="2">
    <source>
        <dbReference type="ARBA" id="ARBA00008032"/>
    </source>
</evidence>
<dbReference type="InterPro" id="IPR004931">
    <property type="entry name" value="Pro/parathymosin"/>
</dbReference>
<comment type="function">
    <text evidence="4">Prothymosin alpha may mediate immune function by conferring resistance to certain opportunistic infections.</text>
</comment>
<dbReference type="Proteomes" id="UP000233140">
    <property type="component" value="Unassembled WGS sequence"/>
</dbReference>
<proteinExistence type="inferred from homology"/>
<dbReference type="GO" id="GO:0045944">
    <property type="term" value="P:positive regulation of transcription by RNA polymerase II"/>
    <property type="evidence" value="ECO:0007669"/>
    <property type="project" value="TreeGrafter"/>
</dbReference>
<evidence type="ECO:0000256" key="1">
    <source>
        <dbReference type="ARBA" id="ARBA00004123"/>
    </source>
</evidence>
<dbReference type="Ensembl" id="ENSMLET00000032955.1">
    <property type="protein sequence ID" value="ENSMLEP00000009554.1"/>
    <property type="gene ID" value="ENSMLEG00000028947.1"/>
</dbReference>
<dbReference type="GO" id="GO:0005634">
    <property type="term" value="C:nucleus"/>
    <property type="evidence" value="ECO:0007669"/>
    <property type="project" value="UniProtKB-SubCell"/>
</dbReference>
<dbReference type="AlphaFoldDB" id="A0A2K5Y1W7"/>
<evidence type="ECO:0000256" key="4">
    <source>
        <dbReference type="ARBA" id="ARBA00037621"/>
    </source>
</evidence>
<comment type="similarity">
    <text evidence="2">Belongs to the pro/parathymosin family.</text>
</comment>
<reference evidence="8" key="1">
    <citation type="submission" date="2025-08" db="UniProtKB">
        <authorList>
            <consortium name="Ensembl"/>
        </authorList>
    </citation>
    <scope>IDENTIFICATION</scope>
</reference>
<feature type="region of interest" description="Disordered" evidence="7">
    <location>
        <begin position="69"/>
        <end position="160"/>
    </location>
</feature>
<dbReference type="Pfam" id="PF03247">
    <property type="entry name" value="Prothymosin"/>
    <property type="match status" value="1"/>
</dbReference>
<dbReference type="PANTHER" id="PTHR22745">
    <property type="entry name" value="PROTHYMOSIN ALPHA"/>
    <property type="match status" value="1"/>
</dbReference>
<evidence type="ECO:0000313" key="9">
    <source>
        <dbReference type="Proteomes" id="UP000233140"/>
    </source>
</evidence>
<accession>A0A2K5Y1W7</accession>
<name>A0A2K5Y1W7_MANLE</name>
<dbReference type="GO" id="GO:0043066">
    <property type="term" value="P:negative regulation of apoptotic process"/>
    <property type="evidence" value="ECO:0007669"/>
    <property type="project" value="TreeGrafter"/>
</dbReference>
<evidence type="ECO:0000256" key="6">
    <source>
        <dbReference type="ARBA" id="ARBA00040447"/>
    </source>
</evidence>
<keyword evidence="9" id="KW-1185">Reference proteome</keyword>
<comment type="subunit">
    <text evidence="5">Interacts with NUPR1; regulates apoptotic process.</text>
</comment>
<reference evidence="8" key="2">
    <citation type="submission" date="2025-09" db="UniProtKB">
        <authorList>
            <consortium name="Ensembl"/>
        </authorList>
    </citation>
    <scope>IDENTIFICATION</scope>
</reference>
<dbReference type="PANTHER" id="PTHR22745:SF0">
    <property type="entry name" value="PROTHYMOSIN ALPHA"/>
    <property type="match status" value="1"/>
</dbReference>
<evidence type="ECO:0000313" key="8">
    <source>
        <dbReference type="Ensembl" id="ENSMLEP00000009554.1"/>
    </source>
</evidence>
<evidence type="ECO:0000256" key="7">
    <source>
        <dbReference type="SAM" id="MobiDB-lite"/>
    </source>
</evidence>
<evidence type="ECO:0000256" key="5">
    <source>
        <dbReference type="ARBA" id="ARBA00038744"/>
    </source>
</evidence>
<feature type="compositionally biased region" description="Basic and acidic residues" evidence="7">
    <location>
        <begin position="150"/>
        <end position="160"/>
    </location>
</feature>
<evidence type="ECO:0000256" key="3">
    <source>
        <dbReference type="ARBA" id="ARBA00023242"/>
    </source>
</evidence>